<organism evidence="1 2">
    <name type="scientific">Rhizobium leguminosarum bv. viciae</name>
    <dbReference type="NCBI Taxonomy" id="387"/>
    <lineage>
        <taxon>Bacteria</taxon>
        <taxon>Pseudomonadati</taxon>
        <taxon>Pseudomonadota</taxon>
        <taxon>Alphaproteobacteria</taxon>
        <taxon>Hyphomicrobiales</taxon>
        <taxon>Rhizobiaceae</taxon>
        <taxon>Rhizobium/Agrobacterium group</taxon>
        <taxon>Rhizobium</taxon>
    </lineage>
</organism>
<dbReference type="Proteomes" id="UP000291866">
    <property type="component" value="Unassembled WGS sequence"/>
</dbReference>
<evidence type="ECO:0000313" key="2">
    <source>
        <dbReference type="Proteomes" id="UP000291866"/>
    </source>
</evidence>
<dbReference type="AlphaFoldDB" id="A0A8G2IS44"/>
<dbReference type="EMBL" id="SJLU01000034">
    <property type="protein sequence ID" value="TBX85124.1"/>
    <property type="molecule type" value="Genomic_DNA"/>
</dbReference>
<reference evidence="1 2" key="1">
    <citation type="submission" date="2019-02" db="EMBL/GenBank/DDBJ databases">
        <title>The competitiveness to form nodules shapes the capacities of Rhizobium leguminosarum sv viciae communities to promote symbiosis with specific hosts.</title>
        <authorList>
            <person name="Boivin S."/>
            <person name="Lepetit M."/>
        </authorList>
    </citation>
    <scope>NUCLEOTIDE SEQUENCE [LARGE SCALE GENOMIC DNA]</scope>
    <source>
        <strain evidence="1 2">SPF4F3</strain>
    </source>
</reference>
<dbReference type="RefSeq" id="WP_131603520.1">
    <property type="nucleotide sequence ID" value="NZ_SJLU01000034.1"/>
</dbReference>
<gene>
    <name evidence="1" type="ORF">E0H31_35320</name>
</gene>
<proteinExistence type="predicted"/>
<comment type="caution">
    <text evidence="1">The sequence shown here is derived from an EMBL/GenBank/DDBJ whole genome shotgun (WGS) entry which is preliminary data.</text>
</comment>
<sequence length="84" mass="9375">MKSTTTFARLSAVTQERGFELSEGEIWGLHYPPFDFDDAINPYSHFTPLISDDASERTIWTGYGINARHVHVVAVHARNAAAGR</sequence>
<name>A0A8G2IS44_RHILV</name>
<evidence type="ECO:0000313" key="1">
    <source>
        <dbReference type="EMBL" id="TBX85124.1"/>
    </source>
</evidence>
<accession>A0A8G2IS44</accession>
<protein>
    <submittedName>
        <fullName evidence="1">Uncharacterized protein</fullName>
    </submittedName>
</protein>